<evidence type="ECO:0000313" key="1">
    <source>
        <dbReference type="EMBL" id="EPY53248.1"/>
    </source>
</evidence>
<proteinExistence type="predicted"/>
<organism evidence="1 2">
    <name type="scientific">Schizosaccharomyces cryophilus (strain OY26 / ATCC MYA-4695 / CBS 11777 / NBRC 106824 / NRRL Y48691)</name>
    <name type="common">Fission yeast</name>
    <dbReference type="NCBI Taxonomy" id="653667"/>
    <lineage>
        <taxon>Eukaryota</taxon>
        <taxon>Fungi</taxon>
        <taxon>Dikarya</taxon>
        <taxon>Ascomycota</taxon>
        <taxon>Taphrinomycotina</taxon>
        <taxon>Schizosaccharomycetes</taxon>
        <taxon>Schizosaccharomycetales</taxon>
        <taxon>Schizosaccharomycetaceae</taxon>
        <taxon>Schizosaccharomyces</taxon>
    </lineage>
</organism>
<dbReference type="HOGENOM" id="CLU_2795399_0_0_1"/>
<accession>S9VZY1</accession>
<dbReference type="GeneID" id="25039422"/>
<gene>
    <name evidence="1" type="ORF">SPOG_05701</name>
</gene>
<sequence>MNMASINMQWENADSFCFLGAFFGEGRFCHMGRNGYLSVLSCICTKDTVCAFPKGLAAAHQVCSWFLV</sequence>
<evidence type="ECO:0000313" key="2">
    <source>
        <dbReference type="Proteomes" id="UP000015464"/>
    </source>
</evidence>
<dbReference type="RefSeq" id="XP_013022127.1">
    <property type="nucleotide sequence ID" value="XM_013166673.1"/>
</dbReference>
<dbReference type="AlphaFoldDB" id="S9VZY1"/>
<name>S9VZY1_SCHCR</name>
<dbReference type="EMBL" id="KE546988">
    <property type="protein sequence ID" value="EPY53248.1"/>
    <property type="molecule type" value="Genomic_DNA"/>
</dbReference>
<protein>
    <submittedName>
        <fullName evidence="1">Uncharacterized protein</fullName>
    </submittedName>
</protein>
<dbReference type="Proteomes" id="UP000015464">
    <property type="component" value="Unassembled WGS sequence"/>
</dbReference>
<keyword evidence="2" id="KW-1185">Reference proteome</keyword>
<reference evidence="1 2" key="1">
    <citation type="journal article" date="2011" name="Science">
        <title>Comparative functional genomics of the fission yeasts.</title>
        <authorList>
            <person name="Rhind N."/>
            <person name="Chen Z."/>
            <person name="Yassour M."/>
            <person name="Thompson D.A."/>
            <person name="Haas B.J."/>
            <person name="Habib N."/>
            <person name="Wapinski I."/>
            <person name="Roy S."/>
            <person name="Lin M.F."/>
            <person name="Heiman D.I."/>
            <person name="Young S.K."/>
            <person name="Furuya K."/>
            <person name="Guo Y."/>
            <person name="Pidoux A."/>
            <person name="Chen H.M."/>
            <person name="Robbertse B."/>
            <person name="Goldberg J.M."/>
            <person name="Aoki K."/>
            <person name="Bayne E.H."/>
            <person name="Berlin A.M."/>
            <person name="Desjardins C.A."/>
            <person name="Dobbs E."/>
            <person name="Dukaj L."/>
            <person name="Fan L."/>
            <person name="FitzGerald M.G."/>
            <person name="French C."/>
            <person name="Gujja S."/>
            <person name="Hansen K."/>
            <person name="Keifenheim D."/>
            <person name="Levin J.Z."/>
            <person name="Mosher R.A."/>
            <person name="Mueller C.A."/>
            <person name="Pfiffner J."/>
            <person name="Priest M."/>
            <person name="Russ C."/>
            <person name="Smialowska A."/>
            <person name="Swoboda P."/>
            <person name="Sykes S.M."/>
            <person name="Vaughn M."/>
            <person name="Vengrova S."/>
            <person name="Yoder R."/>
            <person name="Zeng Q."/>
            <person name="Allshire R."/>
            <person name="Baulcombe D."/>
            <person name="Birren B.W."/>
            <person name="Brown W."/>
            <person name="Ekwall K."/>
            <person name="Kellis M."/>
            <person name="Leatherwood J."/>
            <person name="Levin H."/>
            <person name="Margalit H."/>
            <person name="Martienssen R."/>
            <person name="Nieduszynski C.A."/>
            <person name="Spatafora J.W."/>
            <person name="Friedman N."/>
            <person name="Dalgaard J.Z."/>
            <person name="Baumann P."/>
            <person name="Niki H."/>
            <person name="Regev A."/>
            <person name="Nusbaum C."/>
        </authorList>
    </citation>
    <scope>NUCLEOTIDE SEQUENCE [LARGE SCALE GENOMIC DNA]</scope>
    <source>
        <strain evidence="2">OY26 / ATCC MYA-4695 / CBS 11777 / NBRC 106824 / NRRL Y48691</strain>
    </source>
</reference>